<dbReference type="PROSITE" id="PS50850">
    <property type="entry name" value="MFS"/>
    <property type="match status" value="1"/>
</dbReference>
<dbReference type="Pfam" id="PF07690">
    <property type="entry name" value="MFS_1"/>
    <property type="match status" value="1"/>
</dbReference>
<gene>
    <name evidence="8" type="ORF">CLV72_108238</name>
</gene>
<dbReference type="InterPro" id="IPR052952">
    <property type="entry name" value="MFS-Transporter"/>
</dbReference>
<feature type="domain" description="Major facilitator superfamily (MFS) profile" evidence="7">
    <location>
        <begin position="1"/>
        <end position="380"/>
    </location>
</feature>
<evidence type="ECO:0000256" key="1">
    <source>
        <dbReference type="ARBA" id="ARBA00004651"/>
    </source>
</evidence>
<keyword evidence="3 6" id="KW-1133">Transmembrane helix</keyword>
<name>A0A2T0PXH5_9ACTN</name>
<evidence type="ECO:0000259" key="7">
    <source>
        <dbReference type="PROSITE" id="PS50850"/>
    </source>
</evidence>
<dbReference type="Gene3D" id="1.20.1250.20">
    <property type="entry name" value="MFS general substrate transporter like domains"/>
    <property type="match status" value="2"/>
</dbReference>
<dbReference type="PANTHER" id="PTHR23527:SF1">
    <property type="entry name" value="BLL3282 PROTEIN"/>
    <property type="match status" value="1"/>
</dbReference>
<evidence type="ECO:0000256" key="4">
    <source>
        <dbReference type="ARBA" id="ARBA00023136"/>
    </source>
</evidence>
<feature type="transmembrane region" description="Helical" evidence="6">
    <location>
        <begin position="230"/>
        <end position="248"/>
    </location>
</feature>
<dbReference type="InterPro" id="IPR011701">
    <property type="entry name" value="MFS"/>
</dbReference>
<evidence type="ECO:0000256" key="2">
    <source>
        <dbReference type="ARBA" id="ARBA00022692"/>
    </source>
</evidence>
<evidence type="ECO:0000256" key="6">
    <source>
        <dbReference type="SAM" id="Phobius"/>
    </source>
</evidence>
<comment type="caution">
    <text evidence="8">The sequence shown here is derived from an EMBL/GenBank/DDBJ whole genome shotgun (WGS) entry which is preliminary data.</text>
</comment>
<feature type="transmembrane region" description="Helical" evidence="6">
    <location>
        <begin position="153"/>
        <end position="176"/>
    </location>
</feature>
<feature type="transmembrane region" description="Helical" evidence="6">
    <location>
        <begin position="66"/>
        <end position="85"/>
    </location>
</feature>
<keyword evidence="4 6" id="KW-0472">Membrane</keyword>
<keyword evidence="2 6" id="KW-0812">Transmembrane</keyword>
<dbReference type="InterPro" id="IPR020846">
    <property type="entry name" value="MFS_dom"/>
</dbReference>
<dbReference type="GO" id="GO:0022857">
    <property type="term" value="F:transmembrane transporter activity"/>
    <property type="evidence" value="ECO:0007669"/>
    <property type="project" value="InterPro"/>
</dbReference>
<feature type="transmembrane region" description="Helical" evidence="6">
    <location>
        <begin position="358"/>
        <end position="376"/>
    </location>
</feature>
<feature type="region of interest" description="Disordered" evidence="5">
    <location>
        <begin position="382"/>
        <end position="403"/>
    </location>
</feature>
<dbReference type="SUPFAM" id="SSF103473">
    <property type="entry name" value="MFS general substrate transporter"/>
    <property type="match status" value="1"/>
</dbReference>
<evidence type="ECO:0000256" key="3">
    <source>
        <dbReference type="ARBA" id="ARBA00022989"/>
    </source>
</evidence>
<evidence type="ECO:0000313" key="9">
    <source>
        <dbReference type="Proteomes" id="UP000237846"/>
    </source>
</evidence>
<feature type="transmembrane region" description="Helical" evidence="6">
    <location>
        <begin position="269"/>
        <end position="286"/>
    </location>
</feature>
<dbReference type="InterPro" id="IPR036259">
    <property type="entry name" value="MFS_trans_sf"/>
</dbReference>
<evidence type="ECO:0000313" key="8">
    <source>
        <dbReference type="EMBL" id="PRX96231.1"/>
    </source>
</evidence>
<feature type="transmembrane region" description="Helical" evidence="6">
    <location>
        <begin position="38"/>
        <end position="59"/>
    </location>
</feature>
<comment type="subcellular location">
    <subcellularLocation>
        <location evidence="1">Cell membrane</location>
        <topology evidence="1">Multi-pass membrane protein</topology>
    </subcellularLocation>
</comment>
<feature type="transmembrane region" description="Helical" evidence="6">
    <location>
        <begin position="292"/>
        <end position="320"/>
    </location>
</feature>
<feature type="transmembrane region" description="Helical" evidence="6">
    <location>
        <begin position="205"/>
        <end position="224"/>
    </location>
</feature>
<evidence type="ECO:0000256" key="5">
    <source>
        <dbReference type="SAM" id="MobiDB-lite"/>
    </source>
</evidence>
<dbReference type="PANTHER" id="PTHR23527">
    <property type="entry name" value="BLL3282 PROTEIN"/>
    <property type="match status" value="1"/>
</dbReference>
<proteinExistence type="predicted"/>
<feature type="compositionally biased region" description="Basic and acidic residues" evidence="5">
    <location>
        <begin position="382"/>
        <end position="394"/>
    </location>
</feature>
<organism evidence="8 9">
    <name type="scientific">Allonocardiopsis opalescens</name>
    <dbReference type="NCBI Taxonomy" id="1144618"/>
    <lineage>
        <taxon>Bacteria</taxon>
        <taxon>Bacillati</taxon>
        <taxon>Actinomycetota</taxon>
        <taxon>Actinomycetes</taxon>
        <taxon>Streptosporangiales</taxon>
        <taxon>Allonocardiopsis</taxon>
    </lineage>
</organism>
<accession>A0A2T0PXH5</accession>
<dbReference type="GO" id="GO:0005886">
    <property type="term" value="C:plasma membrane"/>
    <property type="evidence" value="ECO:0007669"/>
    <property type="project" value="UniProtKB-SubCell"/>
</dbReference>
<reference evidence="8 9" key="1">
    <citation type="submission" date="2018-03" db="EMBL/GenBank/DDBJ databases">
        <title>Genomic Encyclopedia of Archaeal and Bacterial Type Strains, Phase II (KMG-II): from individual species to whole genera.</title>
        <authorList>
            <person name="Goeker M."/>
        </authorList>
    </citation>
    <scope>NUCLEOTIDE SEQUENCE [LARGE SCALE GENOMIC DNA]</scope>
    <source>
        <strain evidence="8 9">DSM 45601</strain>
    </source>
</reference>
<sequence length="403" mass="40340">MLLVGMLGQITSVVFLFGTPFVLPQLRADYGLTLTQAGAVVGAPGLGALATMILWGAVADRYGERWTITVSLVLSGIALGLLPFAPGPVGVAVLLALAAACGGSVNATSGRIVLGWFDARRRGLAMGLRQMSQPLGLAVAAAVLPQLADRYGFTAAMLLPAGLCVLVAVLVAVVVVDPPRQAGTGSAAEGGSPYRRAAIWRVHGASALLVVPQFTVSVFALTYLVEGRGWAATTAGLLLSAAQLPGALTRLAAGAWSDRVGARLGPMRVLAGLIAAVSLALGAAAATGSEAVVAVLVVSAIVTVSPNGLAFTAVAELAGLRWAGRALAAQNTVQSMVSMVVPAAVGALITAYGFPIAFAMPALFALAACAVIPVAIERRAAGGGEAADRGEPARKAGRGGDPA</sequence>
<dbReference type="EMBL" id="PVZC01000008">
    <property type="protein sequence ID" value="PRX96231.1"/>
    <property type="molecule type" value="Genomic_DNA"/>
</dbReference>
<dbReference type="Proteomes" id="UP000237846">
    <property type="component" value="Unassembled WGS sequence"/>
</dbReference>
<dbReference type="AlphaFoldDB" id="A0A2T0PXH5"/>
<feature type="transmembrane region" description="Helical" evidence="6">
    <location>
        <begin position="332"/>
        <end position="352"/>
    </location>
</feature>
<protein>
    <submittedName>
        <fullName evidence="8">Sugar phosphate permease</fullName>
    </submittedName>
</protein>
<keyword evidence="9" id="KW-1185">Reference proteome</keyword>